<feature type="domain" description="Penicillin-binding protein dimerisation" evidence="9">
    <location>
        <begin position="154"/>
        <end position="319"/>
    </location>
</feature>
<evidence type="ECO:0000256" key="7">
    <source>
        <dbReference type="SAM" id="SignalP"/>
    </source>
</evidence>
<evidence type="ECO:0000256" key="2">
    <source>
        <dbReference type="ARBA" id="ARBA00004752"/>
    </source>
</evidence>
<dbReference type="AlphaFoldDB" id="A0A417YRH3"/>
<dbReference type="OrthoDB" id="9766847at2"/>
<dbReference type="InterPro" id="IPR007887">
    <property type="entry name" value="MecA_N"/>
</dbReference>
<comment type="subcellular location">
    <subcellularLocation>
        <location evidence="1">Membrane</location>
    </subcellularLocation>
</comment>
<reference evidence="11 12" key="1">
    <citation type="journal article" date="2017" name="Int. J. Syst. Evol. Microbiol.">
        <title>Bacillus notoginsengisoli sp. nov., a novel bacterium isolated from the rhizosphere of Panax notoginseng.</title>
        <authorList>
            <person name="Zhang M.Y."/>
            <person name="Cheng J."/>
            <person name="Cai Y."/>
            <person name="Zhang T.Y."/>
            <person name="Wu Y.Y."/>
            <person name="Manikprabhu D."/>
            <person name="Li W.J."/>
            <person name="Zhang Y.X."/>
        </authorList>
    </citation>
    <scope>NUCLEOTIDE SEQUENCE [LARGE SCALE GENOMIC DNA]</scope>
    <source>
        <strain evidence="11 12">JCM 30743</strain>
    </source>
</reference>
<dbReference type="GO" id="GO:0008658">
    <property type="term" value="F:penicillin binding"/>
    <property type="evidence" value="ECO:0007669"/>
    <property type="project" value="InterPro"/>
</dbReference>
<feature type="chain" id="PRO_5038838103" description="serine-type D-Ala-D-Ala carboxypeptidase" evidence="7">
    <location>
        <begin position="19"/>
        <end position="665"/>
    </location>
</feature>
<feature type="domain" description="Penicillin-binding protein transpeptidase" evidence="8">
    <location>
        <begin position="354"/>
        <end position="662"/>
    </location>
</feature>
<dbReference type="GO" id="GO:0009002">
    <property type="term" value="F:serine-type D-Ala-D-Ala carboxypeptidase activity"/>
    <property type="evidence" value="ECO:0007669"/>
    <property type="project" value="UniProtKB-EC"/>
</dbReference>
<dbReference type="Proteomes" id="UP000284416">
    <property type="component" value="Unassembled WGS sequence"/>
</dbReference>
<dbReference type="RefSeq" id="WP_118922090.1">
    <property type="nucleotide sequence ID" value="NZ_QWEG01000010.1"/>
</dbReference>
<dbReference type="Pfam" id="PF05223">
    <property type="entry name" value="MecA_N"/>
    <property type="match status" value="1"/>
</dbReference>
<evidence type="ECO:0000259" key="8">
    <source>
        <dbReference type="Pfam" id="PF00905"/>
    </source>
</evidence>
<comment type="caution">
    <text evidence="11">The sequence shown here is derived from an EMBL/GenBank/DDBJ whole genome shotgun (WGS) entry which is preliminary data.</text>
</comment>
<feature type="signal peptide" evidence="7">
    <location>
        <begin position="1"/>
        <end position="18"/>
    </location>
</feature>
<dbReference type="GO" id="GO:0005886">
    <property type="term" value="C:plasma membrane"/>
    <property type="evidence" value="ECO:0007669"/>
    <property type="project" value="TreeGrafter"/>
</dbReference>
<evidence type="ECO:0000256" key="3">
    <source>
        <dbReference type="ARBA" id="ARBA00007171"/>
    </source>
</evidence>
<comment type="pathway">
    <text evidence="2">Cell wall biogenesis; peptidoglycan biosynthesis.</text>
</comment>
<dbReference type="Gene3D" id="3.40.710.10">
    <property type="entry name" value="DD-peptidase/beta-lactamase superfamily"/>
    <property type="match status" value="1"/>
</dbReference>
<dbReference type="Gene3D" id="3.10.450.100">
    <property type="entry name" value="NTF2-like, domain 1"/>
    <property type="match status" value="1"/>
</dbReference>
<keyword evidence="5" id="KW-0472">Membrane</keyword>
<name>A0A417YRH3_9BACI</name>
<evidence type="ECO:0000313" key="11">
    <source>
        <dbReference type="EMBL" id="RHW37218.1"/>
    </source>
</evidence>
<dbReference type="Pfam" id="PF00905">
    <property type="entry name" value="Transpeptidase"/>
    <property type="match status" value="1"/>
</dbReference>
<sequence length="665" mass="73001">MKRLMGIVMAAILVAALAGCTEKPQPADRFSRYIELWNKQEFDKMYDYLSKDAKASVSKKEFTERYKKIYGDLQIKNLKVSFKKPKEDKQAEGEEASYGFTAKMDSMAGSIEFGHDAYLVKEERDKEENWYVDWNTTYIFPQLGKGDKLSISTQQPVRGEIFDRNGNPLATTGLVYEVGIVPKDMEGQEAETKKQLSKLLNMPEESIEKAVTASWVKPEYFVPLKKVSMQEETLIAELIKLKPVQTKKVESRIYPYGKAAAHLIGYVGKATAEDLEKLKDKGYSSGDLIGKRGLEQVFEEQLRGEPGVQVLIDQEAGGQEVLAEKPVVDGQPVKLTVDADLQVKIMNAMKEEVGAAAAIHPKTGETLALVSMPTFDPNDAVFGMSAAEWKALNEHKDQPLNTRFNKKYAPGSVIKPLTAGVALTANAIDPAETMNVKGKQWQKDASWGGYFVTRVSDAANVNLEKALVLSDNIYFAQTALKLGKEKFAEGMKKLGFGDDFGYPFPLNASQTGGLDKDMLLADAGYGQAQLEMNIVHLAASYTPFLNNGNMLKPVLLLDDEKSQVLQEQAISPEAAATVGPILRKVVAGGTAKDAEIKGYPLSGKTGTAEVIKQAQGEKGKENGWFVAYNAEKGDLLVAMMVENVLDRGGSGIPVKMVKNIFEGVK</sequence>
<dbReference type="Pfam" id="PF03717">
    <property type="entry name" value="PBP_dimer"/>
    <property type="match status" value="1"/>
</dbReference>
<dbReference type="GO" id="GO:0071972">
    <property type="term" value="F:peptidoglycan L,D-transpeptidase activity"/>
    <property type="evidence" value="ECO:0007669"/>
    <property type="project" value="TreeGrafter"/>
</dbReference>
<dbReference type="PANTHER" id="PTHR30627">
    <property type="entry name" value="PEPTIDOGLYCAN D,D-TRANSPEPTIDASE"/>
    <property type="match status" value="1"/>
</dbReference>
<accession>A0A417YRH3</accession>
<organism evidence="11 12">
    <name type="scientific">Neobacillus notoginsengisoli</name>
    <dbReference type="NCBI Taxonomy" id="1578198"/>
    <lineage>
        <taxon>Bacteria</taxon>
        <taxon>Bacillati</taxon>
        <taxon>Bacillota</taxon>
        <taxon>Bacilli</taxon>
        <taxon>Bacillales</taxon>
        <taxon>Bacillaceae</taxon>
        <taxon>Neobacillus</taxon>
    </lineage>
</organism>
<dbReference type="InterPro" id="IPR001460">
    <property type="entry name" value="PCN-bd_Tpept"/>
</dbReference>
<evidence type="ECO:0000313" key="12">
    <source>
        <dbReference type="Proteomes" id="UP000284416"/>
    </source>
</evidence>
<dbReference type="GO" id="GO:0071555">
    <property type="term" value="P:cell wall organization"/>
    <property type="evidence" value="ECO:0007669"/>
    <property type="project" value="TreeGrafter"/>
</dbReference>
<dbReference type="Gene3D" id="3.30.1390.30">
    <property type="entry name" value="Penicillin-binding protein 2a, domain 3"/>
    <property type="match status" value="1"/>
</dbReference>
<comment type="catalytic activity">
    <reaction evidence="6">
        <text>Preferential cleavage: (Ac)2-L-Lys-D-Ala-|-D-Ala. Also transpeptidation of peptidyl-alanyl moieties that are N-acyl substituents of D-alanine.</text>
        <dbReference type="EC" id="3.4.16.4"/>
    </reaction>
</comment>
<comment type="similarity">
    <text evidence="3">Belongs to the transpeptidase family.</text>
</comment>
<dbReference type="PANTHER" id="PTHR30627:SF25">
    <property type="entry name" value="PENICILLIN-BINDING PROTEIN 3"/>
    <property type="match status" value="1"/>
</dbReference>
<dbReference type="GO" id="GO:0009252">
    <property type="term" value="P:peptidoglycan biosynthetic process"/>
    <property type="evidence" value="ECO:0007669"/>
    <property type="project" value="UniProtKB-UniPathway"/>
</dbReference>
<evidence type="ECO:0000259" key="9">
    <source>
        <dbReference type="Pfam" id="PF03717"/>
    </source>
</evidence>
<dbReference type="EC" id="3.4.16.4" evidence="4"/>
<feature type="domain" description="NTF2-like N-terminal transpeptidase" evidence="10">
    <location>
        <begin position="26"/>
        <end position="147"/>
    </location>
</feature>
<evidence type="ECO:0000259" key="10">
    <source>
        <dbReference type="Pfam" id="PF05223"/>
    </source>
</evidence>
<dbReference type="InterPro" id="IPR032710">
    <property type="entry name" value="NTF2-like_dom_sf"/>
</dbReference>
<dbReference type="EMBL" id="QWEG01000010">
    <property type="protein sequence ID" value="RHW37218.1"/>
    <property type="molecule type" value="Genomic_DNA"/>
</dbReference>
<evidence type="ECO:0000256" key="4">
    <source>
        <dbReference type="ARBA" id="ARBA00012448"/>
    </source>
</evidence>
<dbReference type="PROSITE" id="PS51257">
    <property type="entry name" value="PROKAR_LIPOPROTEIN"/>
    <property type="match status" value="1"/>
</dbReference>
<dbReference type="InterPro" id="IPR005311">
    <property type="entry name" value="PBP_dimer"/>
</dbReference>
<dbReference type="Gene3D" id="3.90.1310.10">
    <property type="entry name" value="Penicillin-binding protein 2a (Domain 2)"/>
    <property type="match status" value="1"/>
</dbReference>
<protein>
    <recommendedName>
        <fullName evidence="4">serine-type D-Ala-D-Ala carboxypeptidase</fullName>
        <ecNumber evidence="4">3.4.16.4</ecNumber>
    </recommendedName>
</protein>
<dbReference type="SUPFAM" id="SSF56519">
    <property type="entry name" value="Penicillin binding protein dimerisation domain"/>
    <property type="match status" value="1"/>
</dbReference>
<gene>
    <name evidence="11" type="ORF">D1B31_15715</name>
</gene>
<dbReference type="InterPro" id="IPR012338">
    <property type="entry name" value="Beta-lactam/transpept-like"/>
</dbReference>
<dbReference type="SUPFAM" id="SSF56601">
    <property type="entry name" value="beta-lactamase/transpeptidase-like"/>
    <property type="match status" value="1"/>
</dbReference>
<dbReference type="GO" id="GO:0046677">
    <property type="term" value="P:response to antibiotic"/>
    <property type="evidence" value="ECO:0007669"/>
    <property type="project" value="InterPro"/>
</dbReference>
<evidence type="ECO:0000256" key="5">
    <source>
        <dbReference type="ARBA" id="ARBA00023136"/>
    </source>
</evidence>
<dbReference type="InterPro" id="IPR050515">
    <property type="entry name" value="Beta-lactam/transpept"/>
</dbReference>
<keyword evidence="7" id="KW-0732">Signal</keyword>
<evidence type="ECO:0000256" key="1">
    <source>
        <dbReference type="ARBA" id="ARBA00004370"/>
    </source>
</evidence>
<keyword evidence="12" id="KW-1185">Reference proteome</keyword>
<evidence type="ECO:0000256" key="6">
    <source>
        <dbReference type="ARBA" id="ARBA00034000"/>
    </source>
</evidence>
<dbReference type="UniPathway" id="UPA00219"/>
<proteinExistence type="inferred from homology"/>
<dbReference type="SUPFAM" id="SSF54427">
    <property type="entry name" value="NTF2-like"/>
    <property type="match status" value="1"/>
</dbReference>
<dbReference type="InterPro" id="IPR036138">
    <property type="entry name" value="PBP_dimer_sf"/>
</dbReference>